<evidence type="ECO:0000313" key="15">
    <source>
        <dbReference type="Proteomes" id="UP001152797"/>
    </source>
</evidence>
<dbReference type="GO" id="GO:0008821">
    <property type="term" value="F:crossover junction DNA endonuclease activity"/>
    <property type="evidence" value="ECO:0007669"/>
    <property type="project" value="InterPro"/>
</dbReference>
<organism evidence="12">
    <name type="scientific">Cladocopium goreaui</name>
    <dbReference type="NCBI Taxonomy" id="2562237"/>
    <lineage>
        <taxon>Eukaryota</taxon>
        <taxon>Sar</taxon>
        <taxon>Alveolata</taxon>
        <taxon>Dinophyceae</taxon>
        <taxon>Suessiales</taxon>
        <taxon>Symbiodiniaceae</taxon>
        <taxon>Cladocopium</taxon>
    </lineage>
</organism>
<evidence type="ECO:0000256" key="7">
    <source>
        <dbReference type="ARBA" id="ARBA00022801"/>
    </source>
</evidence>
<keyword evidence="2" id="KW-0963">Cytoplasm</keyword>
<dbReference type="GO" id="GO:0006310">
    <property type="term" value="P:DNA recombination"/>
    <property type="evidence" value="ECO:0007669"/>
    <property type="project" value="UniProtKB-KW"/>
</dbReference>
<dbReference type="InterPro" id="IPR010994">
    <property type="entry name" value="RuvA_2-like"/>
</dbReference>
<dbReference type="InterPro" id="IPR020563">
    <property type="entry name" value="X-over_junc_endoDNase_Mg_BS"/>
</dbReference>
<dbReference type="HAMAP" id="MF_00034">
    <property type="entry name" value="RuvC"/>
    <property type="match status" value="1"/>
</dbReference>
<accession>A0A9P1FE83</accession>
<reference evidence="13" key="2">
    <citation type="submission" date="2024-04" db="EMBL/GenBank/DDBJ databases">
        <authorList>
            <person name="Chen Y."/>
            <person name="Shah S."/>
            <person name="Dougan E. K."/>
            <person name="Thang M."/>
            <person name="Chan C."/>
        </authorList>
    </citation>
    <scope>NUCLEOTIDE SEQUENCE [LARGE SCALE GENOMIC DNA]</scope>
</reference>
<gene>
    <name evidence="12" type="ORF">C1SCF055_LOCUS10</name>
</gene>
<protein>
    <submittedName>
        <fullName evidence="14">Holliday junction branch migration complex subunit RuvA</fullName>
    </submittedName>
</protein>
<dbReference type="FunFam" id="3.30.420.10:FF:000002">
    <property type="entry name" value="Crossover junction endodeoxyribonuclease RuvC"/>
    <property type="match status" value="1"/>
</dbReference>
<dbReference type="SUPFAM" id="SSF47781">
    <property type="entry name" value="RuvA domain 2-like"/>
    <property type="match status" value="1"/>
</dbReference>
<dbReference type="Pfam" id="PF14520">
    <property type="entry name" value="HHH_5"/>
    <property type="match status" value="1"/>
</dbReference>
<keyword evidence="8" id="KW-0460">Magnesium</keyword>
<name>A0A9P1FE83_9DINO</name>
<evidence type="ECO:0000256" key="9">
    <source>
        <dbReference type="ARBA" id="ARBA00023125"/>
    </source>
</evidence>
<dbReference type="EMBL" id="CAMXCT030000001">
    <property type="protein sequence ID" value="CAL4758732.1"/>
    <property type="molecule type" value="Genomic_DNA"/>
</dbReference>
<keyword evidence="10" id="KW-0233">DNA recombination</keyword>
<evidence type="ECO:0000256" key="6">
    <source>
        <dbReference type="ARBA" id="ARBA00022763"/>
    </source>
</evidence>
<dbReference type="HAMAP" id="MF_00031">
    <property type="entry name" value="DNA_HJ_migration_RuvA"/>
    <property type="match status" value="1"/>
</dbReference>
<evidence type="ECO:0000313" key="14">
    <source>
        <dbReference type="EMBL" id="CAL4758732.1"/>
    </source>
</evidence>
<comment type="similarity">
    <text evidence="1">Belongs to the RuvC family.</text>
</comment>
<dbReference type="EMBL" id="CAMXCT020000001">
    <property type="protein sequence ID" value="CAL1124795.1"/>
    <property type="molecule type" value="Genomic_DNA"/>
</dbReference>
<dbReference type="InterPro" id="IPR000085">
    <property type="entry name" value="RuvA"/>
</dbReference>
<keyword evidence="9" id="KW-0238">DNA-binding</keyword>
<evidence type="ECO:0000256" key="11">
    <source>
        <dbReference type="ARBA" id="ARBA00023204"/>
    </source>
</evidence>
<evidence type="ECO:0000313" key="13">
    <source>
        <dbReference type="EMBL" id="CAL1124795.1"/>
    </source>
</evidence>
<proteinExistence type="inferred from homology"/>
<dbReference type="Gene3D" id="1.10.150.20">
    <property type="entry name" value="5' to 3' exonuclease, C-terminal subdomain"/>
    <property type="match status" value="1"/>
</dbReference>
<evidence type="ECO:0000256" key="10">
    <source>
        <dbReference type="ARBA" id="ARBA00023172"/>
    </source>
</evidence>
<evidence type="ECO:0000256" key="1">
    <source>
        <dbReference type="ARBA" id="ARBA00009518"/>
    </source>
</evidence>
<dbReference type="PROSITE" id="PS01321">
    <property type="entry name" value="RUVC"/>
    <property type="match status" value="1"/>
</dbReference>
<dbReference type="GO" id="GO:0006281">
    <property type="term" value="P:DNA repair"/>
    <property type="evidence" value="ECO:0007669"/>
    <property type="project" value="UniProtKB-KW"/>
</dbReference>
<keyword evidence="6" id="KW-0227">DNA damage</keyword>
<sequence>MSATPAIRRVLGIDPGLNITGYGVVEASSSAPVLCEAGVIRGRTRNSLTARVAEIHEGVCDAIASLKPTEMALEQLYGHYERPRTAILMGHARGVICLAAAQAGIPVIHYSATQVKKVITGNGRAPKHQIQLAIQTEFGLETPPDPPDVADALAIALCQLVHLGDDFLTLGVGPLEYEVLIPEFTRRQLQSLRGEEISLFTIEYLEGNPMQGRLTPRLVGFLSTIEREFFELFCSVDGVGVKKALRAMVRPVAEVAGAIEEQDTKLLSTLPGIGPAVSERIVAKLRRKVPKFALLVERETSHEAEVEQDVVSETFEVLRSLGHSEADARRLLDAALSGKKKYKDVEALLHAVYQQSSNA</sequence>
<keyword evidence="11" id="KW-0234">DNA repair</keyword>
<dbReference type="SUPFAM" id="SSF53098">
    <property type="entry name" value="Ribonuclease H-like"/>
    <property type="match status" value="1"/>
</dbReference>
<dbReference type="GO" id="GO:0046872">
    <property type="term" value="F:metal ion binding"/>
    <property type="evidence" value="ECO:0007669"/>
    <property type="project" value="UniProtKB-KW"/>
</dbReference>
<dbReference type="CDD" id="cd16962">
    <property type="entry name" value="RuvC"/>
    <property type="match status" value="1"/>
</dbReference>
<evidence type="ECO:0000256" key="4">
    <source>
        <dbReference type="ARBA" id="ARBA00022723"/>
    </source>
</evidence>
<reference evidence="12" key="1">
    <citation type="submission" date="2022-10" db="EMBL/GenBank/DDBJ databases">
        <authorList>
            <person name="Chen Y."/>
            <person name="Dougan E. K."/>
            <person name="Chan C."/>
            <person name="Rhodes N."/>
            <person name="Thang M."/>
        </authorList>
    </citation>
    <scope>NUCLEOTIDE SEQUENCE</scope>
</reference>
<dbReference type="Pfam" id="PF02075">
    <property type="entry name" value="RuvC"/>
    <property type="match status" value="1"/>
</dbReference>
<dbReference type="Gene3D" id="3.30.420.10">
    <property type="entry name" value="Ribonuclease H-like superfamily/Ribonuclease H"/>
    <property type="match status" value="1"/>
</dbReference>
<keyword evidence="4" id="KW-0479">Metal-binding</keyword>
<dbReference type="PANTHER" id="PTHR30194">
    <property type="entry name" value="CROSSOVER JUNCTION ENDODEOXYRIBONUCLEASE RUVC"/>
    <property type="match status" value="1"/>
</dbReference>
<dbReference type="InterPro" id="IPR036397">
    <property type="entry name" value="RNaseH_sf"/>
</dbReference>
<dbReference type="GO" id="GO:0003677">
    <property type="term" value="F:DNA binding"/>
    <property type="evidence" value="ECO:0007669"/>
    <property type="project" value="UniProtKB-KW"/>
</dbReference>
<evidence type="ECO:0000256" key="2">
    <source>
        <dbReference type="ARBA" id="ARBA00022490"/>
    </source>
</evidence>
<dbReference type="OrthoDB" id="10611354at2759"/>
<dbReference type="Proteomes" id="UP001152797">
    <property type="component" value="Unassembled WGS sequence"/>
</dbReference>
<keyword evidence="5" id="KW-0255">Endonuclease</keyword>
<dbReference type="PANTHER" id="PTHR30194:SF3">
    <property type="entry name" value="CROSSOVER JUNCTION ENDODEOXYRIBONUCLEASE RUVC"/>
    <property type="match status" value="1"/>
</dbReference>
<evidence type="ECO:0000256" key="5">
    <source>
        <dbReference type="ARBA" id="ARBA00022759"/>
    </source>
</evidence>
<keyword evidence="15" id="KW-1185">Reference proteome</keyword>
<evidence type="ECO:0000256" key="3">
    <source>
        <dbReference type="ARBA" id="ARBA00022722"/>
    </source>
</evidence>
<dbReference type="NCBIfam" id="TIGR00084">
    <property type="entry name" value="ruvA"/>
    <property type="match status" value="1"/>
</dbReference>
<evidence type="ECO:0000313" key="12">
    <source>
        <dbReference type="EMBL" id="CAI3971420.1"/>
    </source>
</evidence>
<dbReference type="InterPro" id="IPR012337">
    <property type="entry name" value="RNaseH-like_sf"/>
</dbReference>
<comment type="caution">
    <text evidence="12">The sequence shown here is derived from an EMBL/GenBank/DDBJ whole genome shotgun (WGS) entry which is preliminary data.</text>
</comment>
<dbReference type="InterPro" id="IPR002176">
    <property type="entry name" value="X-over_junc_endoDNase_RuvC"/>
</dbReference>
<evidence type="ECO:0000256" key="8">
    <source>
        <dbReference type="ARBA" id="ARBA00022842"/>
    </source>
</evidence>
<dbReference type="EMBL" id="CAMXCT010000001">
    <property type="protein sequence ID" value="CAI3971420.1"/>
    <property type="molecule type" value="Genomic_DNA"/>
</dbReference>
<dbReference type="PRINTS" id="PR00696">
    <property type="entry name" value="RSOLVASERUVC"/>
</dbReference>
<keyword evidence="7" id="KW-0378">Hydrolase</keyword>
<dbReference type="AlphaFoldDB" id="A0A9P1FE83"/>
<keyword evidence="3" id="KW-0540">Nuclease</keyword>
<dbReference type="GO" id="GO:0003678">
    <property type="term" value="F:DNA helicase activity"/>
    <property type="evidence" value="ECO:0007669"/>
    <property type="project" value="InterPro"/>
</dbReference>